<reference evidence="2 4" key="3">
    <citation type="submission" date="2024-08" db="EMBL/GenBank/DDBJ databases">
        <authorList>
            <person name="Wei W."/>
        </authorList>
    </citation>
    <scope>NUCLEOTIDE SEQUENCE [LARGE SCALE GENOMIC DNA]</scope>
    <source>
        <strain evidence="2 4">XU2</strain>
    </source>
</reference>
<organism evidence="1 3">
    <name type="scientific">Rufibacter glacialis</name>
    <dbReference type="NCBI Taxonomy" id="1259555"/>
    <lineage>
        <taxon>Bacteria</taxon>
        <taxon>Pseudomonadati</taxon>
        <taxon>Bacteroidota</taxon>
        <taxon>Cytophagia</taxon>
        <taxon>Cytophagales</taxon>
        <taxon>Hymenobacteraceae</taxon>
        <taxon>Rufibacter</taxon>
    </lineage>
</organism>
<protein>
    <recommendedName>
        <fullName evidence="5">SMI1/KNR4 family protein</fullName>
    </recommendedName>
</protein>
<comment type="caution">
    <text evidence="1">The sequence shown here is derived from an EMBL/GenBank/DDBJ whole genome shotgun (WGS) entry which is preliminary data.</text>
</comment>
<keyword evidence="4" id="KW-1185">Reference proteome</keyword>
<evidence type="ECO:0008006" key="5">
    <source>
        <dbReference type="Google" id="ProtNLM"/>
    </source>
</evidence>
<reference evidence="1 3" key="1">
    <citation type="submission" date="2019-07" db="EMBL/GenBank/DDBJ databases">
        <authorList>
            <person name="Qu J.-H."/>
        </authorList>
    </citation>
    <scope>NUCLEOTIDE SEQUENCE [LARGE SCALE GENOMIC DNA]</scope>
    <source>
        <strain evidence="1 3">MDT1-10-3</strain>
    </source>
</reference>
<dbReference type="RefSeq" id="WP_149099899.1">
    <property type="nucleotide sequence ID" value="NZ_BMMG01000006.1"/>
</dbReference>
<dbReference type="EMBL" id="VKKZ01000023">
    <property type="protein sequence ID" value="KAA6431880.1"/>
    <property type="molecule type" value="Genomic_DNA"/>
</dbReference>
<gene>
    <name evidence="2" type="ORF">ACD591_10090</name>
    <name evidence="1" type="ORF">FOE74_17385</name>
</gene>
<dbReference type="Proteomes" id="UP001570846">
    <property type="component" value="Unassembled WGS sequence"/>
</dbReference>
<proteinExistence type="predicted"/>
<dbReference type="AlphaFoldDB" id="A0A5M8QAJ4"/>
<accession>A0A5M8QAJ4</accession>
<dbReference type="Proteomes" id="UP000323866">
    <property type="component" value="Unassembled WGS sequence"/>
</dbReference>
<evidence type="ECO:0000313" key="1">
    <source>
        <dbReference type="EMBL" id="KAA6431880.1"/>
    </source>
</evidence>
<evidence type="ECO:0000313" key="2">
    <source>
        <dbReference type="EMBL" id="MFA1771642.1"/>
    </source>
</evidence>
<sequence>MDPPLEYRWAIAHGFKLLTPWHLVEPEAKAQLRREFQLETGMDILPFARRQDNDEIAGFPVSGSNVQSTLLTVHLTWLGRREEGGYPSAKSSKDFFDWVSEVVFPATREWMAEEDLDLVS</sequence>
<dbReference type="OrthoDB" id="1359551at2"/>
<evidence type="ECO:0000313" key="3">
    <source>
        <dbReference type="Proteomes" id="UP000323866"/>
    </source>
</evidence>
<name>A0A5M8QAJ4_9BACT</name>
<reference evidence="1 3" key="2">
    <citation type="submission" date="2019-09" db="EMBL/GenBank/DDBJ databases">
        <title>A bacterium isolated from glacier soil.</title>
        <authorList>
            <person name="Liu Q."/>
        </authorList>
    </citation>
    <scope>NUCLEOTIDE SEQUENCE [LARGE SCALE GENOMIC DNA]</scope>
    <source>
        <strain evidence="1 3">MDT1-10-3</strain>
    </source>
</reference>
<evidence type="ECO:0000313" key="4">
    <source>
        <dbReference type="Proteomes" id="UP001570846"/>
    </source>
</evidence>
<dbReference type="EMBL" id="JBGOGF010000005">
    <property type="protein sequence ID" value="MFA1771642.1"/>
    <property type="molecule type" value="Genomic_DNA"/>
</dbReference>